<name>A0A0F9DGD2_9ZZZZ</name>
<accession>A0A0F9DGD2</accession>
<reference evidence="1" key="1">
    <citation type="journal article" date="2015" name="Nature">
        <title>Complex archaea that bridge the gap between prokaryotes and eukaryotes.</title>
        <authorList>
            <person name="Spang A."/>
            <person name="Saw J.H."/>
            <person name="Jorgensen S.L."/>
            <person name="Zaremba-Niedzwiedzka K."/>
            <person name="Martijn J."/>
            <person name="Lind A.E."/>
            <person name="van Eijk R."/>
            <person name="Schleper C."/>
            <person name="Guy L."/>
            <person name="Ettema T.J."/>
        </authorList>
    </citation>
    <scope>NUCLEOTIDE SEQUENCE</scope>
</reference>
<protein>
    <submittedName>
        <fullName evidence="1">Uncharacterized protein</fullName>
    </submittedName>
</protein>
<dbReference type="EMBL" id="LAZR01031749">
    <property type="protein sequence ID" value="KKL52841.1"/>
    <property type="molecule type" value="Genomic_DNA"/>
</dbReference>
<comment type="caution">
    <text evidence="1">The sequence shown here is derived from an EMBL/GenBank/DDBJ whole genome shotgun (WGS) entry which is preliminary data.</text>
</comment>
<dbReference type="AlphaFoldDB" id="A0A0F9DGD2"/>
<organism evidence="1">
    <name type="scientific">marine sediment metagenome</name>
    <dbReference type="NCBI Taxonomy" id="412755"/>
    <lineage>
        <taxon>unclassified sequences</taxon>
        <taxon>metagenomes</taxon>
        <taxon>ecological metagenomes</taxon>
    </lineage>
</organism>
<sequence length="224" mass="25304">MAIDLTVLRTELRVHLGLASDDTTGLPDDDADLLLNRAFWELLNKFNFREEECSVEFTVDQAEDFISLPTLFESIRSLSRLDSVSNQWIPLDRIGIRQFEEKSNDDSDNQGEPIEYFREGVGIRLLSSSGGGPDTTYTLRIKYRVTLADLATGNTTLVIPDVWHELVMYGGLWRAWHRKKDYISAREIRKHQVGLISSTVPVEAKEETDSSLAGVSLPSELTDI</sequence>
<dbReference type="InterPro" id="IPR056209">
    <property type="entry name" value="SU10_adaptor"/>
</dbReference>
<evidence type="ECO:0000313" key="1">
    <source>
        <dbReference type="EMBL" id="KKL52841.1"/>
    </source>
</evidence>
<gene>
    <name evidence="1" type="ORF">LCGC14_2281430</name>
</gene>
<dbReference type="Pfam" id="PF24175">
    <property type="entry name" value="SU10_adaptor"/>
    <property type="match status" value="1"/>
</dbReference>
<proteinExistence type="predicted"/>